<dbReference type="EMBL" id="CP114588">
    <property type="protein sequence ID" value="WBA09573.1"/>
    <property type="molecule type" value="Genomic_DNA"/>
</dbReference>
<dbReference type="RefSeq" id="WP_241836377.1">
    <property type="nucleotide sequence ID" value="NZ_CP114588.1"/>
</dbReference>
<gene>
    <name evidence="1" type="ORF">N8M53_05090</name>
</gene>
<accession>A0AA47LRR6</accession>
<proteinExistence type="predicted"/>
<sequence length="350" mass="39686">MIKESQLPGYGLPTLALFPEPWFEAGSGYLMCECKLKKDGSLGWFKRYLKKGESFKADFYNTLDEAVQAAEKANASLISNLMSDRSASDSKSSLILKVEKAVTVRKRRLMEEHLMLSEALKRNSETNIIEPKSVIVPDNNENLRLALIEILKETPYVQLARLARWGTTLLKENGKWVYAKHTKKTATYFYRERIARGFGFSGCEHWGKTKAAIRSMLLPRANQLLQLASVKRILDEASSRGLKVVVLGGFVFWFESKNNVGWCVKELSESSSSDTGRTIWLEGKILSKNHGRIVVLPYIKENGDKVLGHTKNSPHDGKALPRHKDEYVELSFEMLEDDLMIGLFGELKYE</sequence>
<protein>
    <submittedName>
        <fullName evidence="1">Uncharacterized protein</fullName>
    </submittedName>
</protein>
<evidence type="ECO:0000313" key="1">
    <source>
        <dbReference type="EMBL" id="WBA09573.1"/>
    </source>
</evidence>
<evidence type="ECO:0000313" key="2">
    <source>
        <dbReference type="Proteomes" id="UP001164748"/>
    </source>
</evidence>
<dbReference type="Proteomes" id="UP001164748">
    <property type="component" value="Chromosome"/>
</dbReference>
<name>A0AA47LRR6_9GAMM</name>
<organism evidence="1 2">
    <name type="scientific">Salinivibrio kushneri</name>
    <dbReference type="NCBI Taxonomy" id="1908198"/>
    <lineage>
        <taxon>Bacteria</taxon>
        <taxon>Pseudomonadati</taxon>
        <taxon>Pseudomonadota</taxon>
        <taxon>Gammaproteobacteria</taxon>
        <taxon>Vibrionales</taxon>
        <taxon>Vibrionaceae</taxon>
        <taxon>Salinivibrio</taxon>
    </lineage>
</organism>
<dbReference type="AlphaFoldDB" id="A0AA47LRR6"/>
<reference evidence="1" key="1">
    <citation type="submission" date="2022-09" db="EMBL/GenBank/DDBJ databases">
        <authorList>
            <person name="Li Z.-J."/>
        </authorList>
    </citation>
    <scope>NUCLEOTIDE SEQUENCE</scope>
    <source>
        <strain evidence="1">TGB11</strain>
    </source>
</reference>